<evidence type="ECO:0000313" key="8">
    <source>
        <dbReference type="Proteomes" id="UP001437256"/>
    </source>
</evidence>
<evidence type="ECO:0000256" key="3">
    <source>
        <dbReference type="ARBA" id="ARBA00012556"/>
    </source>
</evidence>
<dbReference type="Pfam" id="PF07745">
    <property type="entry name" value="Glyco_hydro_53"/>
    <property type="match status" value="1"/>
</dbReference>
<gene>
    <name evidence="7" type="ORF">AAF712_004116</name>
</gene>
<comment type="catalytic activity">
    <reaction evidence="1 6">
        <text>The enzyme specifically hydrolyzes (1-&gt;4)-beta-D-galactosidic linkages in type I arabinogalactans.</text>
        <dbReference type="EC" id="3.2.1.89"/>
    </reaction>
</comment>
<evidence type="ECO:0000313" key="7">
    <source>
        <dbReference type="EMBL" id="KAL0068787.1"/>
    </source>
</evidence>
<comment type="similarity">
    <text evidence="2 6">Belongs to the glycosyl hydrolase 53 family.</text>
</comment>
<evidence type="ECO:0000256" key="4">
    <source>
        <dbReference type="ARBA" id="ARBA00022801"/>
    </source>
</evidence>
<evidence type="ECO:0000256" key="5">
    <source>
        <dbReference type="ARBA" id="ARBA00023295"/>
    </source>
</evidence>
<dbReference type="EMBL" id="JBBXMP010000016">
    <property type="protein sequence ID" value="KAL0068787.1"/>
    <property type="molecule type" value="Genomic_DNA"/>
</dbReference>
<evidence type="ECO:0000256" key="6">
    <source>
        <dbReference type="RuleBase" id="RU361192"/>
    </source>
</evidence>
<dbReference type="SUPFAM" id="SSF51445">
    <property type="entry name" value="(Trans)glycosidases"/>
    <property type="match status" value="1"/>
</dbReference>
<dbReference type="PANTHER" id="PTHR34983:SF1">
    <property type="entry name" value="ARABINOGALACTAN ENDO-BETA-1,4-GALACTANASE A"/>
    <property type="match status" value="1"/>
</dbReference>
<sequence length="352" mass="38069">MNLLGRLAHLAVAMAVMLPFASALTYHGADYSSLINLENSGKTFKDNGTTAKFDAILAKRGVNLARIRIWTSTSDSNYSLNYGLQLAKRAKALGMKLLIDLHYSDTWADPGHQSIPSSWPKDLAGLNTQIYTYTKDLVSTFSSQGVPIDFLQIGNEINDGFLWPVGRISVNGYSPLSQLLHSARNGAKDANSNVKIMVHLADGWKGSAVASFYQQVFIPGQFAATELDVMGFSMYPFYNTGATYSALKSSLNTLVSQYNKDIMIVETDWAVSCPGVTMSERSIPISAAGQTQWVAGIRDVVASLPNGRGIGLVYWEPSWIGNANLGSSCADALLVDGSGNSRESMNMFSSAM</sequence>
<name>A0ABR3A8C8_9AGAR</name>
<feature type="chain" id="PRO_5045013640" description="Arabinogalactan endo-beta-1,4-galactanase" evidence="6">
    <location>
        <begin position="24"/>
        <end position="352"/>
    </location>
</feature>
<dbReference type="Gene3D" id="3.20.20.80">
    <property type="entry name" value="Glycosidases"/>
    <property type="match status" value="1"/>
</dbReference>
<evidence type="ECO:0000256" key="2">
    <source>
        <dbReference type="ARBA" id="ARBA00010687"/>
    </source>
</evidence>
<feature type="signal peptide" evidence="6">
    <location>
        <begin position="1"/>
        <end position="23"/>
    </location>
</feature>
<organism evidence="7 8">
    <name type="scientific">Marasmius tenuissimus</name>
    <dbReference type="NCBI Taxonomy" id="585030"/>
    <lineage>
        <taxon>Eukaryota</taxon>
        <taxon>Fungi</taxon>
        <taxon>Dikarya</taxon>
        <taxon>Basidiomycota</taxon>
        <taxon>Agaricomycotina</taxon>
        <taxon>Agaricomycetes</taxon>
        <taxon>Agaricomycetidae</taxon>
        <taxon>Agaricales</taxon>
        <taxon>Marasmiineae</taxon>
        <taxon>Marasmiaceae</taxon>
        <taxon>Marasmius</taxon>
    </lineage>
</organism>
<accession>A0ABR3A8C8</accession>
<dbReference type="InterPro" id="IPR017853">
    <property type="entry name" value="GH"/>
</dbReference>
<keyword evidence="5 6" id="KW-0326">Glycosidase</keyword>
<keyword evidence="6" id="KW-0732">Signal</keyword>
<evidence type="ECO:0000256" key="1">
    <source>
        <dbReference type="ARBA" id="ARBA00001695"/>
    </source>
</evidence>
<dbReference type="EC" id="3.2.1.89" evidence="3 6"/>
<dbReference type="PANTHER" id="PTHR34983">
    <property type="entry name" value="ARABINOGALACTAN ENDO-BETA-1,4-GALACTANASE A"/>
    <property type="match status" value="1"/>
</dbReference>
<dbReference type="Proteomes" id="UP001437256">
    <property type="component" value="Unassembled WGS sequence"/>
</dbReference>
<dbReference type="InterPro" id="IPR011683">
    <property type="entry name" value="Glyco_hydro_53"/>
</dbReference>
<keyword evidence="8" id="KW-1185">Reference proteome</keyword>
<keyword evidence="4 6" id="KW-0378">Hydrolase</keyword>
<reference evidence="7 8" key="1">
    <citation type="submission" date="2024-05" db="EMBL/GenBank/DDBJ databases">
        <title>A draft genome resource for the thread blight pathogen Marasmius tenuissimus strain MS-2.</title>
        <authorList>
            <person name="Yulfo-Soto G.E."/>
            <person name="Baruah I.K."/>
            <person name="Amoako-Attah I."/>
            <person name="Bukari Y."/>
            <person name="Meinhardt L.W."/>
            <person name="Bailey B.A."/>
            <person name="Cohen S.P."/>
        </authorList>
    </citation>
    <scope>NUCLEOTIDE SEQUENCE [LARGE SCALE GENOMIC DNA]</scope>
    <source>
        <strain evidence="7 8">MS-2</strain>
    </source>
</reference>
<protein>
    <recommendedName>
        <fullName evidence="3 6">Arabinogalactan endo-beta-1,4-galactanase</fullName>
        <ecNumber evidence="3 6">3.2.1.89</ecNumber>
    </recommendedName>
</protein>
<proteinExistence type="inferred from homology"/>
<comment type="caution">
    <text evidence="7">The sequence shown here is derived from an EMBL/GenBank/DDBJ whole genome shotgun (WGS) entry which is preliminary data.</text>
</comment>